<dbReference type="RefSeq" id="WP_070078663.1">
    <property type="nucleotide sequence ID" value="NZ_CP017415.1"/>
</dbReference>
<dbReference type="SUPFAM" id="SSF53254">
    <property type="entry name" value="Phosphoglycerate mutase-like"/>
    <property type="match status" value="1"/>
</dbReference>
<evidence type="ECO:0000313" key="2">
    <source>
        <dbReference type="EMBL" id="AOU98301.1"/>
    </source>
</evidence>
<dbReference type="KEGG" id="aprs:BI364_10320"/>
<gene>
    <name evidence="2" type="ORF">BI364_10320</name>
</gene>
<accession>A0A1D8IPC4</accession>
<dbReference type="PANTHER" id="PTHR48100:SF15">
    <property type="entry name" value="SEDOHEPTULOSE 1,7-BISPHOSPHATASE"/>
    <property type="match status" value="1"/>
</dbReference>
<dbReference type="Pfam" id="PF00300">
    <property type="entry name" value="His_Phos_1"/>
    <property type="match status" value="1"/>
</dbReference>
<dbReference type="InterPro" id="IPR050275">
    <property type="entry name" value="PGM_Phosphatase"/>
</dbReference>
<dbReference type="PANTHER" id="PTHR48100">
    <property type="entry name" value="BROAD-SPECIFICITY PHOSPHATASE YOR283W-RELATED"/>
    <property type="match status" value="1"/>
</dbReference>
<proteinExistence type="predicted"/>
<keyword evidence="3" id="KW-1185">Reference proteome</keyword>
<organism evidence="2 3">
    <name type="scientific">Acidihalobacter yilgarnensis</name>
    <dbReference type="NCBI Taxonomy" id="2819280"/>
    <lineage>
        <taxon>Bacteria</taxon>
        <taxon>Pseudomonadati</taxon>
        <taxon>Pseudomonadota</taxon>
        <taxon>Gammaproteobacteria</taxon>
        <taxon>Chromatiales</taxon>
        <taxon>Ectothiorhodospiraceae</taxon>
        <taxon>Acidihalobacter</taxon>
    </lineage>
</organism>
<dbReference type="CDD" id="cd07067">
    <property type="entry name" value="HP_PGM_like"/>
    <property type="match status" value="1"/>
</dbReference>
<evidence type="ECO:0008006" key="4">
    <source>
        <dbReference type="Google" id="ProtNLM"/>
    </source>
</evidence>
<dbReference type="GO" id="GO:0101006">
    <property type="term" value="F:protein histidine phosphatase activity"/>
    <property type="evidence" value="ECO:0007669"/>
    <property type="project" value="TreeGrafter"/>
</dbReference>
<dbReference type="GO" id="GO:0070297">
    <property type="term" value="P:regulation of phosphorelay signal transduction system"/>
    <property type="evidence" value="ECO:0007669"/>
    <property type="project" value="TreeGrafter"/>
</dbReference>
<dbReference type="Gene3D" id="3.40.50.1240">
    <property type="entry name" value="Phosphoglycerate mutase-like"/>
    <property type="match status" value="1"/>
</dbReference>
<reference evidence="3" key="1">
    <citation type="submission" date="2016-09" db="EMBL/GenBank/DDBJ databases">
        <title>Acidihalobacter prosperus F5.</title>
        <authorList>
            <person name="Khaleque H.N."/>
            <person name="Ramsay J.P."/>
            <person name="Kaksonen A.H."/>
            <person name="Boxall N.J."/>
            <person name="Watkin E.L.J."/>
        </authorList>
    </citation>
    <scope>NUCLEOTIDE SEQUENCE [LARGE SCALE GENOMIC DNA]</scope>
    <source>
        <strain evidence="3">F5</strain>
    </source>
</reference>
<evidence type="ECO:0000313" key="3">
    <source>
        <dbReference type="Proteomes" id="UP000095401"/>
    </source>
</evidence>
<feature type="binding site" evidence="1">
    <location>
        <position position="60"/>
    </location>
    <ligand>
        <name>substrate</name>
    </ligand>
</feature>
<dbReference type="InterPro" id="IPR029033">
    <property type="entry name" value="His_PPase_superfam"/>
</dbReference>
<evidence type="ECO:0000256" key="1">
    <source>
        <dbReference type="PIRSR" id="PIRSR613078-2"/>
    </source>
</evidence>
<dbReference type="SMART" id="SM00855">
    <property type="entry name" value="PGAM"/>
    <property type="match status" value="1"/>
</dbReference>
<protein>
    <recommendedName>
        <fullName evidence="4">Histidine phosphatase family protein</fullName>
    </recommendedName>
</protein>
<sequence length="211" mass="22740">MEELDLIVVRHGATPWSVSGQHTSHTDLGLTAAGRIEAERLQPWLAQWSPAAVWTSPLRRARETAAICGYAEAEVVPELQEWDYGDYEGLTTPEIHLDSPGWTVFVGGGAGAGGESPMAVAKRVDQLITRIRDQDCKPVLAFAHGHVLRSLAARWLGHDIRLGARLGLDSGAIGLLGRLHGEAALLAWNLRSPKIINLANDPAPTGVINRS</sequence>
<dbReference type="AlphaFoldDB" id="A0A1D8IPC4"/>
<dbReference type="EMBL" id="CP017415">
    <property type="protein sequence ID" value="AOU98301.1"/>
    <property type="molecule type" value="Genomic_DNA"/>
</dbReference>
<dbReference type="Proteomes" id="UP000095401">
    <property type="component" value="Chromosome"/>
</dbReference>
<dbReference type="InterPro" id="IPR013078">
    <property type="entry name" value="His_Pase_superF_clade-1"/>
</dbReference>
<name>A0A1D8IPC4_9GAMM</name>